<comment type="caution">
    <text evidence="3">The sequence shown here is derived from an EMBL/GenBank/DDBJ whole genome shotgun (WGS) entry which is preliminary data.</text>
</comment>
<reference evidence="3" key="1">
    <citation type="submission" date="2020-10" db="EMBL/GenBank/DDBJ databases">
        <title>Taxonomic study of unclassified bacteria belonging to the class Ktedonobacteria.</title>
        <authorList>
            <person name="Yabe S."/>
            <person name="Wang C.M."/>
            <person name="Zheng Y."/>
            <person name="Sakai Y."/>
            <person name="Cavaletti L."/>
            <person name="Monciardini P."/>
            <person name="Donadio S."/>
        </authorList>
    </citation>
    <scope>NUCLEOTIDE SEQUENCE</scope>
    <source>
        <strain evidence="3">SOSP1-1</strain>
    </source>
</reference>
<protein>
    <submittedName>
        <fullName evidence="3">Uncharacterized protein</fullName>
    </submittedName>
</protein>
<evidence type="ECO:0000256" key="2">
    <source>
        <dbReference type="SAM" id="Phobius"/>
    </source>
</evidence>
<accession>A0A8J3HWQ7</accession>
<dbReference type="EMBL" id="BNJF01000001">
    <property type="protein sequence ID" value="GHO45179.1"/>
    <property type="molecule type" value="Genomic_DNA"/>
</dbReference>
<keyword evidence="2" id="KW-0472">Membrane</keyword>
<dbReference type="Proteomes" id="UP000612362">
    <property type="component" value="Unassembled WGS sequence"/>
</dbReference>
<keyword evidence="2" id="KW-0812">Transmembrane</keyword>
<keyword evidence="2" id="KW-1133">Transmembrane helix</keyword>
<name>A0A8J3HWQ7_9CHLR</name>
<evidence type="ECO:0000256" key="1">
    <source>
        <dbReference type="SAM" id="MobiDB-lite"/>
    </source>
</evidence>
<evidence type="ECO:0000313" key="4">
    <source>
        <dbReference type="Proteomes" id="UP000612362"/>
    </source>
</evidence>
<evidence type="ECO:0000313" key="3">
    <source>
        <dbReference type="EMBL" id="GHO45179.1"/>
    </source>
</evidence>
<gene>
    <name evidence="3" type="ORF">KSX_33420</name>
</gene>
<dbReference type="AlphaFoldDB" id="A0A8J3HWQ7"/>
<proteinExistence type="predicted"/>
<feature type="transmembrane region" description="Helical" evidence="2">
    <location>
        <begin position="79"/>
        <end position="99"/>
    </location>
</feature>
<feature type="transmembrane region" description="Helical" evidence="2">
    <location>
        <begin position="56"/>
        <end position="73"/>
    </location>
</feature>
<organism evidence="3 4">
    <name type="scientific">Ktedonospora formicarum</name>
    <dbReference type="NCBI Taxonomy" id="2778364"/>
    <lineage>
        <taxon>Bacteria</taxon>
        <taxon>Bacillati</taxon>
        <taxon>Chloroflexota</taxon>
        <taxon>Ktedonobacteria</taxon>
        <taxon>Ktedonobacterales</taxon>
        <taxon>Ktedonobacteraceae</taxon>
        <taxon>Ktedonospora</taxon>
    </lineage>
</organism>
<feature type="region of interest" description="Disordered" evidence="1">
    <location>
        <begin position="1"/>
        <end position="21"/>
    </location>
</feature>
<sequence>MISRNGNSDKSTRSKTRSESQALISQLAVPAIEEARKKDLALKDAVYRCLPQDFKAILMLLVLIGGFTLAVLLKSPDAFVLIAGIIAAYCGVDGVKAIANHLPRKTKSKAD</sequence>
<keyword evidence="4" id="KW-1185">Reference proteome</keyword>